<keyword evidence="1 9" id="KW-0963">Cytoplasm</keyword>
<feature type="binding site" evidence="9">
    <location>
        <position position="308"/>
    </location>
    <ligand>
        <name>DNA</name>
        <dbReference type="ChEBI" id="CHEBI:16991"/>
    </ligand>
</feature>
<dbReference type="SUPFAM" id="SSF52540">
    <property type="entry name" value="P-loop containing nucleoside triphosphate hydrolases"/>
    <property type="match status" value="1"/>
</dbReference>
<feature type="binding site" evidence="9">
    <location>
        <position position="164"/>
    </location>
    <ligand>
        <name>ATP</name>
        <dbReference type="ChEBI" id="CHEBI:30616"/>
    </ligand>
</feature>
<feature type="region of interest" description="Head domain (RuvB-H)" evidence="9">
    <location>
        <begin position="248"/>
        <end position="333"/>
    </location>
</feature>
<evidence type="ECO:0000256" key="3">
    <source>
        <dbReference type="ARBA" id="ARBA00022763"/>
    </source>
</evidence>
<feature type="binding site" evidence="9">
    <location>
        <position position="55"/>
    </location>
    <ligand>
        <name>ATP</name>
        <dbReference type="ChEBI" id="CHEBI:30616"/>
    </ligand>
</feature>
<evidence type="ECO:0000256" key="4">
    <source>
        <dbReference type="ARBA" id="ARBA00022801"/>
    </source>
</evidence>
<keyword evidence="7 9" id="KW-0233">DNA recombination</keyword>
<proteinExistence type="inferred from homology"/>
<dbReference type="Gene3D" id="1.10.8.60">
    <property type="match status" value="1"/>
</dbReference>
<evidence type="ECO:0000256" key="7">
    <source>
        <dbReference type="ARBA" id="ARBA00023172"/>
    </source>
</evidence>
<comment type="subcellular location">
    <subcellularLocation>
        <location evidence="9">Cytoplasm</location>
    </subcellularLocation>
</comment>
<feature type="binding site" evidence="9">
    <location>
        <position position="303"/>
    </location>
    <ligand>
        <name>DNA</name>
        <dbReference type="ChEBI" id="CHEBI:16991"/>
    </ligand>
</feature>
<dbReference type="GO" id="GO:0000400">
    <property type="term" value="F:four-way junction DNA binding"/>
    <property type="evidence" value="ECO:0007669"/>
    <property type="project" value="UniProtKB-UniRule"/>
</dbReference>
<dbReference type="EC" id="3.6.4.-" evidence="9"/>
<keyword evidence="6 9" id="KW-0238">DNA-binding</keyword>
<comment type="similarity">
    <text evidence="9">Belongs to the RuvB family.</text>
</comment>
<keyword evidence="8 9" id="KW-0234">DNA repair</keyword>
<dbReference type="InterPro" id="IPR036388">
    <property type="entry name" value="WH-like_DNA-bd_sf"/>
</dbReference>
<keyword evidence="2 9" id="KW-0547">Nucleotide-binding</keyword>
<dbReference type="GO" id="GO:0016887">
    <property type="term" value="F:ATP hydrolysis activity"/>
    <property type="evidence" value="ECO:0007669"/>
    <property type="project" value="RHEA"/>
</dbReference>
<keyword evidence="3 9" id="KW-0227">DNA damage</keyword>
<evidence type="ECO:0000313" key="11">
    <source>
        <dbReference type="EMBL" id="PIQ73590.1"/>
    </source>
</evidence>
<feature type="binding site" evidence="9">
    <location>
        <position position="14"/>
    </location>
    <ligand>
        <name>ATP</name>
        <dbReference type="ChEBI" id="CHEBI:30616"/>
    </ligand>
</feature>
<dbReference type="NCBIfam" id="NF000868">
    <property type="entry name" value="PRK00080.1"/>
    <property type="match status" value="1"/>
</dbReference>
<evidence type="ECO:0000256" key="6">
    <source>
        <dbReference type="ARBA" id="ARBA00023125"/>
    </source>
</evidence>
<dbReference type="Gene3D" id="1.10.10.10">
    <property type="entry name" value="Winged helix-like DNA-binding domain superfamily/Winged helix DNA-binding domain"/>
    <property type="match status" value="1"/>
</dbReference>
<dbReference type="Pfam" id="PF05496">
    <property type="entry name" value="RuvB_N"/>
    <property type="match status" value="1"/>
</dbReference>
<dbReference type="GO" id="GO:0005737">
    <property type="term" value="C:cytoplasm"/>
    <property type="evidence" value="ECO:0007669"/>
    <property type="project" value="UniProtKB-SubCell"/>
</dbReference>
<feature type="binding site" evidence="9">
    <location>
        <position position="59"/>
    </location>
    <ligand>
        <name>ATP</name>
        <dbReference type="ChEBI" id="CHEBI:30616"/>
    </ligand>
</feature>
<comment type="domain">
    <text evidence="9">Has 3 domains, the large (RuvB-L) and small ATPase (RuvB-S) domains and the C-terminal head (RuvB-H) domain. The head domain binds DNA, while the ATPase domains jointly bind ATP, ADP or are empty depending on the state of the subunit in the translocation cycle. During a single DNA translocation step the structure of each domain remains the same, but their relative positions change.</text>
</comment>
<evidence type="ECO:0000256" key="2">
    <source>
        <dbReference type="ARBA" id="ARBA00022741"/>
    </source>
</evidence>
<dbReference type="PANTHER" id="PTHR42848">
    <property type="match status" value="1"/>
</dbReference>
<feature type="binding site" evidence="9">
    <location>
        <position position="59"/>
    </location>
    <ligand>
        <name>Mg(2+)</name>
        <dbReference type="ChEBI" id="CHEBI:18420"/>
    </ligand>
</feature>
<dbReference type="InterPro" id="IPR004605">
    <property type="entry name" value="DNA_helicase_Holl-junc_RuvB"/>
</dbReference>
<comment type="caution">
    <text evidence="11">The sequence shown here is derived from an EMBL/GenBank/DDBJ whole genome shotgun (WGS) entry which is preliminary data.</text>
</comment>
<dbReference type="SMART" id="SM00382">
    <property type="entry name" value="AAA"/>
    <property type="match status" value="1"/>
</dbReference>
<feature type="domain" description="AAA+ ATPase" evidence="10">
    <location>
        <begin position="44"/>
        <end position="175"/>
    </location>
</feature>
<keyword evidence="4 9" id="KW-0378">Hydrolase</keyword>
<dbReference type="NCBIfam" id="TIGR00635">
    <property type="entry name" value="ruvB"/>
    <property type="match status" value="1"/>
</dbReference>
<dbReference type="GO" id="GO:0005524">
    <property type="term" value="F:ATP binding"/>
    <property type="evidence" value="ECO:0007669"/>
    <property type="project" value="UniProtKB-UniRule"/>
</dbReference>
<feature type="region of interest" description="Small ATPAse domain (RuvB-S)" evidence="9">
    <location>
        <begin position="175"/>
        <end position="245"/>
    </location>
</feature>
<dbReference type="InterPro" id="IPR008823">
    <property type="entry name" value="RuvB_wg_C"/>
</dbReference>
<comment type="function">
    <text evidence="9">The RuvA-RuvB-RuvC complex processes Holliday junction (HJ) DNA during genetic recombination and DNA repair, while the RuvA-RuvB complex plays an important role in the rescue of blocked DNA replication forks via replication fork reversal (RFR). RuvA specifically binds to HJ cruciform DNA, conferring on it an open structure. The RuvB hexamer acts as an ATP-dependent pump, pulling dsDNA into and through the RuvAB complex. RuvB forms 2 homohexamers on either side of HJ DNA bound by 1 or 2 RuvA tetramers; 4 subunits per hexamer contact DNA at a time. Coordinated motions by a converter formed by DNA-disengaged RuvB subunits stimulates ATP hydrolysis and nucleotide exchange. Immobilization of the converter enables RuvB to convert the ATP-contained energy into a lever motion, pulling 2 nucleotides of DNA out of the RuvA tetramer per ATP hydrolyzed, thus driving DNA branch migration. The RuvB motors rotate together with the DNA substrate, which together with the progressing nucleotide cycle form the mechanistic basis for DNA recombination by continuous HJ branch migration. Branch migration allows RuvC to scan DNA until it finds its consensus sequence, where it cleaves and resolves cruciform DNA.</text>
</comment>
<name>A0A2M6IUR6_9BACT</name>
<sequence length="333" mass="37133">MTIKRKIKDIKQLRPKTLSDYVGQGAVVKTLKLFLDAVNKRGGATEHILFYGPPGIGKTTLSHIIANELNGNLKVTSGAAITKTGDLAAILTNLKDNDVLFIDEIHRLPKPVEEMLYPVIEEYFLDIIIGKGPSARTVRLPVPKITIVGATTKLALISAPLRDRFGLLLRLDYYSISEIQSIIERSAEIMNIPITRSAAGQIANRARRTPRIANRILKRARDMVEVNDYKELDSKITESLFNLLDIDSIGLSDLDIQYLRTIAEKFQNTPVGVETLASALSEDRRTIEEYIEPYLLRIGFLKKTPRGRVVTPKGCSHLNINIKLDPVDQPSLV</sequence>
<comment type="caution">
    <text evidence="9">Lacks conserved residue(s) required for the propagation of feature annotation.</text>
</comment>
<keyword evidence="5 9" id="KW-0067">ATP-binding</keyword>
<dbReference type="InterPro" id="IPR003593">
    <property type="entry name" value="AAA+_ATPase"/>
</dbReference>
<reference evidence="11 12" key="1">
    <citation type="submission" date="2017-09" db="EMBL/GenBank/DDBJ databases">
        <title>Depth-based differentiation of microbial function through sediment-hosted aquifers and enrichment of novel symbionts in the deep terrestrial subsurface.</title>
        <authorList>
            <person name="Probst A.J."/>
            <person name="Ladd B."/>
            <person name="Jarett J.K."/>
            <person name="Geller-Mcgrath D.E."/>
            <person name="Sieber C.M."/>
            <person name="Emerson J.B."/>
            <person name="Anantharaman K."/>
            <person name="Thomas B.C."/>
            <person name="Malmstrom R."/>
            <person name="Stieglmeier M."/>
            <person name="Klingl A."/>
            <person name="Woyke T."/>
            <person name="Ryan C.M."/>
            <person name="Banfield J.F."/>
        </authorList>
    </citation>
    <scope>NUCLEOTIDE SEQUENCE [LARGE SCALE GENOMIC DNA]</scope>
    <source>
        <strain evidence="11">CG11_big_fil_rev_8_21_14_0_20_36_8</strain>
    </source>
</reference>
<dbReference type="AlphaFoldDB" id="A0A2M6IUR6"/>
<evidence type="ECO:0000256" key="9">
    <source>
        <dbReference type="HAMAP-Rule" id="MF_00016"/>
    </source>
</evidence>
<dbReference type="Gene3D" id="3.40.50.300">
    <property type="entry name" value="P-loop containing nucleotide triphosphate hydrolases"/>
    <property type="match status" value="1"/>
</dbReference>
<feature type="binding site" evidence="9">
    <location>
        <position position="174"/>
    </location>
    <ligand>
        <name>ATP</name>
        <dbReference type="ChEBI" id="CHEBI:30616"/>
    </ligand>
</feature>
<dbReference type="InterPro" id="IPR036390">
    <property type="entry name" value="WH_DNA-bd_sf"/>
</dbReference>
<evidence type="ECO:0000256" key="5">
    <source>
        <dbReference type="ARBA" id="ARBA00022840"/>
    </source>
</evidence>
<organism evidence="11 12">
    <name type="scientific">Candidatus Roizmanbacteria bacterium CG11_big_fil_rev_8_21_14_0_20_36_8</name>
    <dbReference type="NCBI Taxonomy" id="1974856"/>
    <lineage>
        <taxon>Bacteria</taxon>
        <taxon>Candidatus Roizmaniibacteriota</taxon>
    </lineage>
</organism>
<gene>
    <name evidence="9" type="primary">ruvB</name>
    <name evidence="11" type="ORF">COV58_01685</name>
</gene>
<comment type="catalytic activity">
    <reaction evidence="9">
        <text>ATP + H2O = ADP + phosphate + H(+)</text>
        <dbReference type="Rhea" id="RHEA:13065"/>
        <dbReference type="ChEBI" id="CHEBI:15377"/>
        <dbReference type="ChEBI" id="CHEBI:15378"/>
        <dbReference type="ChEBI" id="CHEBI:30616"/>
        <dbReference type="ChEBI" id="CHEBI:43474"/>
        <dbReference type="ChEBI" id="CHEBI:456216"/>
    </reaction>
</comment>
<dbReference type="HAMAP" id="MF_00016">
    <property type="entry name" value="DNA_HJ_migration_RuvB"/>
    <property type="match status" value="1"/>
</dbReference>
<accession>A0A2M6IUR6</accession>
<dbReference type="InterPro" id="IPR027417">
    <property type="entry name" value="P-loop_NTPase"/>
</dbReference>
<dbReference type="CDD" id="cd00009">
    <property type="entry name" value="AAA"/>
    <property type="match status" value="1"/>
</dbReference>
<feature type="binding site" evidence="9">
    <location>
        <position position="60"/>
    </location>
    <ligand>
        <name>ATP</name>
        <dbReference type="ChEBI" id="CHEBI:30616"/>
    </ligand>
</feature>
<feature type="binding site" evidence="9">
    <location>
        <position position="284"/>
    </location>
    <ligand>
        <name>DNA</name>
        <dbReference type="ChEBI" id="CHEBI:16991"/>
    </ligand>
</feature>
<keyword evidence="11" id="KW-0347">Helicase</keyword>
<dbReference type="GO" id="GO:0048476">
    <property type="term" value="C:Holliday junction resolvase complex"/>
    <property type="evidence" value="ECO:0007669"/>
    <property type="project" value="UniProtKB-UniRule"/>
</dbReference>
<evidence type="ECO:0000259" key="10">
    <source>
        <dbReference type="SMART" id="SM00382"/>
    </source>
</evidence>
<protein>
    <recommendedName>
        <fullName evidence="9">Holliday junction branch migration complex subunit RuvB</fullName>
        <ecNumber evidence="9">3.6.4.-</ecNumber>
    </recommendedName>
</protein>
<feature type="binding site" evidence="9">
    <location>
        <position position="13"/>
    </location>
    <ligand>
        <name>ATP</name>
        <dbReference type="ChEBI" id="CHEBI:30616"/>
    </ligand>
</feature>
<dbReference type="GO" id="GO:0006281">
    <property type="term" value="P:DNA repair"/>
    <property type="evidence" value="ECO:0007669"/>
    <property type="project" value="UniProtKB-UniRule"/>
</dbReference>
<dbReference type="InterPro" id="IPR041445">
    <property type="entry name" value="AAA_lid_4"/>
</dbReference>
<dbReference type="PRINTS" id="PR00830">
    <property type="entry name" value="ENDOLAPTASE"/>
</dbReference>
<dbReference type="EMBL" id="PCVM01000040">
    <property type="protein sequence ID" value="PIQ73590.1"/>
    <property type="molecule type" value="Genomic_DNA"/>
</dbReference>
<feature type="binding site" evidence="9">
    <location>
        <position position="211"/>
    </location>
    <ligand>
        <name>ATP</name>
        <dbReference type="ChEBI" id="CHEBI:30616"/>
    </ligand>
</feature>
<dbReference type="Pfam" id="PF05491">
    <property type="entry name" value="WHD_RuvB"/>
    <property type="match status" value="1"/>
</dbReference>
<evidence type="ECO:0000256" key="8">
    <source>
        <dbReference type="ARBA" id="ARBA00023204"/>
    </source>
</evidence>
<dbReference type="Proteomes" id="UP000231056">
    <property type="component" value="Unassembled WGS sequence"/>
</dbReference>
<evidence type="ECO:0000313" key="12">
    <source>
        <dbReference type="Proteomes" id="UP000231056"/>
    </source>
</evidence>
<comment type="subunit">
    <text evidence="9">Homohexamer. Forms an RuvA(8)-RuvB(12)-Holliday junction (HJ) complex. HJ DNA is sandwiched between 2 RuvA tetramers; dsDNA enters through RuvA and exits via RuvB. An RuvB hexamer assembles on each DNA strand where it exits the tetramer. Each RuvB hexamer is contacted by two RuvA subunits (via domain III) on 2 adjacent RuvB subunits; this complex drives branch migration. In the full resolvosome a probable DNA-RuvA(4)-RuvB(12)-RuvC(2) complex forms which resolves the HJ.</text>
</comment>
<evidence type="ECO:0000256" key="1">
    <source>
        <dbReference type="ARBA" id="ARBA00022490"/>
    </source>
</evidence>
<feature type="binding site" evidence="9">
    <location>
        <position position="58"/>
    </location>
    <ligand>
        <name>ATP</name>
        <dbReference type="ChEBI" id="CHEBI:30616"/>
    </ligand>
</feature>
<dbReference type="GO" id="GO:0006310">
    <property type="term" value="P:DNA recombination"/>
    <property type="evidence" value="ECO:0007669"/>
    <property type="project" value="UniProtKB-UniRule"/>
</dbReference>
<dbReference type="GO" id="GO:0009378">
    <property type="term" value="F:four-way junction helicase activity"/>
    <property type="evidence" value="ECO:0007669"/>
    <property type="project" value="InterPro"/>
</dbReference>
<dbReference type="InterPro" id="IPR008824">
    <property type="entry name" value="RuvB-like_N"/>
</dbReference>
<dbReference type="Pfam" id="PF17864">
    <property type="entry name" value="AAA_lid_4"/>
    <property type="match status" value="1"/>
</dbReference>
<dbReference type="SUPFAM" id="SSF46785">
    <property type="entry name" value="Winged helix' DNA-binding domain"/>
    <property type="match status" value="1"/>
</dbReference>
<dbReference type="PANTHER" id="PTHR42848:SF1">
    <property type="entry name" value="HOLLIDAY JUNCTION BRANCH MIGRATION COMPLEX SUBUNIT RUVB"/>
    <property type="match status" value="1"/>
</dbReference>